<proteinExistence type="predicted"/>
<evidence type="ECO:0000313" key="2">
    <source>
        <dbReference type="Proteomes" id="UP000019146"/>
    </source>
</evidence>
<geneLocation type="plasmid" evidence="2"/>
<accession>A0A0N7JVW3</accession>
<name>A0A0N7JVW3_9BURK</name>
<keyword evidence="1" id="KW-0614">Plasmid</keyword>
<dbReference type="AlphaFoldDB" id="A0A0N7JVW3"/>
<dbReference type="Proteomes" id="UP000019146">
    <property type="component" value="Plasmid unnamed"/>
</dbReference>
<protein>
    <submittedName>
        <fullName evidence="1">Uncharacterized protein</fullName>
    </submittedName>
</protein>
<evidence type="ECO:0000313" key="1">
    <source>
        <dbReference type="EMBL" id="ALL70333.1"/>
    </source>
</evidence>
<dbReference type="EMBL" id="CP012748">
    <property type="protein sequence ID" value="ALL70333.1"/>
    <property type="molecule type" value="Genomic_DNA"/>
</dbReference>
<reference evidence="1 2" key="1">
    <citation type="journal article" date="2014" name="Genome Announc.">
        <title>Draft Genome Sequence of the Haloacid-Degrading Burkholderia caribensis Strain MBA4.</title>
        <authorList>
            <person name="Pan Y."/>
            <person name="Kong K.F."/>
            <person name="Tsang J.S."/>
        </authorList>
    </citation>
    <scope>NUCLEOTIDE SEQUENCE [LARGE SCALE GENOMIC DNA]</scope>
    <source>
        <strain evidence="1 2">MBA4</strain>
        <plasmid evidence="2">Plasmid</plasmid>
    </source>
</reference>
<dbReference type="KEGG" id="bcai:K788_0001326"/>
<gene>
    <name evidence="1" type="ORF">K788_0001326</name>
</gene>
<organism evidence="1 2">
    <name type="scientific">Paraburkholderia caribensis MBA4</name>
    <dbReference type="NCBI Taxonomy" id="1323664"/>
    <lineage>
        <taxon>Bacteria</taxon>
        <taxon>Pseudomonadati</taxon>
        <taxon>Pseudomonadota</taxon>
        <taxon>Betaproteobacteria</taxon>
        <taxon>Burkholderiales</taxon>
        <taxon>Burkholderiaceae</taxon>
        <taxon>Paraburkholderia</taxon>
    </lineage>
</organism>
<sequence>MEVFRRCSLKRDIALWFWDQARAGHEDVPKSNWNDCKIVWRPEARMYGIQRIANTM</sequence>